<dbReference type="PANTHER" id="PTHR30093:SF2">
    <property type="entry name" value="TYPE II SECRETION SYSTEM PROTEIN H"/>
    <property type="match status" value="1"/>
</dbReference>
<proteinExistence type="predicted"/>
<dbReference type="Gene3D" id="3.30.700.10">
    <property type="entry name" value="Glycoprotein, Type 4 Pilin"/>
    <property type="match status" value="1"/>
</dbReference>
<evidence type="ECO:0000313" key="4">
    <source>
        <dbReference type="Proteomes" id="UP000315750"/>
    </source>
</evidence>
<name>A0A518AQ63_9BACT</name>
<dbReference type="NCBIfam" id="TIGR02532">
    <property type="entry name" value="IV_pilin_GFxxxE"/>
    <property type="match status" value="1"/>
</dbReference>
<dbReference type="RefSeq" id="WP_145247638.1">
    <property type="nucleotide sequence ID" value="NZ_CP036278.1"/>
</dbReference>
<keyword evidence="1" id="KW-0472">Membrane</keyword>
<dbReference type="Pfam" id="PF07963">
    <property type="entry name" value="N_methyl"/>
    <property type="match status" value="1"/>
</dbReference>
<keyword evidence="1" id="KW-1133">Transmembrane helix</keyword>
<sequence length="336" mass="37089">MRAATPACGPRNSGFTLVELLVVIAIIGILVALLLPAVQAARETARRASCSNNMKQFGLAMLNYESAQGQLPVGARGVNPADMEYGFAPRTTVYTYILDYLEQSATLDLYDFSKHVQSQPAAVQEVLRRYYPVFHCPSDESFRFEQGIYSAYKGNYGVNWGTFSYDCQHGNLNTTTGITQRGCPGTTTNAKWGNRAPFWVEFGAKLSQISDGTSNTLLMMEMVQIPEFPGDSEFDRRGRLWNDDGGCYQIMTRFLPNSDAPDISRCVTNNPDFPCYNYQGASGRRLHELVSRSQHAGGVMTANVDGSVQLVSDDIELIVWQAMSTMNGEEVLGDSL</sequence>
<dbReference type="NCBIfam" id="TIGR04294">
    <property type="entry name" value="pre_pil_HX9DG"/>
    <property type="match status" value="1"/>
</dbReference>
<gene>
    <name evidence="3" type="ORF">Pan181_30730</name>
</gene>
<accession>A0A518AQ63</accession>
<dbReference type="KEGG" id="amuc:Pan181_30730"/>
<feature type="domain" description="DUF1559" evidence="2">
    <location>
        <begin position="39"/>
        <end position="316"/>
    </location>
</feature>
<reference evidence="3 4" key="1">
    <citation type="submission" date="2019-02" db="EMBL/GenBank/DDBJ databases">
        <title>Deep-cultivation of Planctomycetes and their phenomic and genomic characterization uncovers novel biology.</title>
        <authorList>
            <person name="Wiegand S."/>
            <person name="Jogler M."/>
            <person name="Boedeker C."/>
            <person name="Pinto D."/>
            <person name="Vollmers J."/>
            <person name="Rivas-Marin E."/>
            <person name="Kohn T."/>
            <person name="Peeters S.H."/>
            <person name="Heuer A."/>
            <person name="Rast P."/>
            <person name="Oberbeckmann S."/>
            <person name="Bunk B."/>
            <person name="Jeske O."/>
            <person name="Meyerdierks A."/>
            <person name="Storesund J.E."/>
            <person name="Kallscheuer N."/>
            <person name="Luecker S."/>
            <person name="Lage O.M."/>
            <person name="Pohl T."/>
            <person name="Merkel B.J."/>
            <person name="Hornburger P."/>
            <person name="Mueller R.-W."/>
            <person name="Bruemmer F."/>
            <person name="Labrenz M."/>
            <person name="Spormann A.M."/>
            <person name="Op den Camp H."/>
            <person name="Overmann J."/>
            <person name="Amann R."/>
            <person name="Jetten M.S.M."/>
            <person name="Mascher T."/>
            <person name="Medema M.H."/>
            <person name="Devos D.P."/>
            <person name="Kaster A.-K."/>
            <person name="Ovreas L."/>
            <person name="Rohde M."/>
            <person name="Galperin M.Y."/>
            <person name="Jogler C."/>
        </authorList>
    </citation>
    <scope>NUCLEOTIDE SEQUENCE [LARGE SCALE GENOMIC DNA]</scope>
    <source>
        <strain evidence="3 4">Pan181</strain>
    </source>
</reference>
<dbReference type="InterPro" id="IPR045584">
    <property type="entry name" value="Pilin-like"/>
</dbReference>
<dbReference type="AlphaFoldDB" id="A0A518AQ63"/>
<organism evidence="3 4">
    <name type="scientific">Aeoliella mucimassa</name>
    <dbReference type="NCBI Taxonomy" id="2527972"/>
    <lineage>
        <taxon>Bacteria</taxon>
        <taxon>Pseudomonadati</taxon>
        <taxon>Planctomycetota</taxon>
        <taxon>Planctomycetia</taxon>
        <taxon>Pirellulales</taxon>
        <taxon>Lacipirellulaceae</taxon>
        <taxon>Aeoliella</taxon>
    </lineage>
</organism>
<dbReference type="PROSITE" id="PS00409">
    <property type="entry name" value="PROKAR_NTER_METHYL"/>
    <property type="match status" value="1"/>
</dbReference>
<dbReference type="Pfam" id="PF07596">
    <property type="entry name" value="SBP_bac_10"/>
    <property type="match status" value="1"/>
</dbReference>
<feature type="transmembrane region" description="Helical" evidence="1">
    <location>
        <begin position="20"/>
        <end position="38"/>
    </location>
</feature>
<dbReference type="EMBL" id="CP036278">
    <property type="protein sequence ID" value="QDU56861.1"/>
    <property type="molecule type" value="Genomic_DNA"/>
</dbReference>
<dbReference type="PANTHER" id="PTHR30093">
    <property type="entry name" value="GENERAL SECRETION PATHWAY PROTEIN G"/>
    <property type="match status" value="1"/>
</dbReference>
<keyword evidence="1" id="KW-0812">Transmembrane</keyword>
<dbReference type="OrthoDB" id="270727at2"/>
<evidence type="ECO:0000313" key="3">
    <source>
        <dbReference type="EMBL" id="QDU56861.1"/>
    </source>
</evidence>
<evidence type="ECO:0000256" key="1">
    <source>
        <dbReference type="SAM" id="Phobius"/>
    </source>
</evidence>
<dbReference type="InterPro" id="IPR011453">
    <property type="entry name" value="DUF1559"/>
</dbReference>
<dbReference type="Proteomes" id="UP000315750">
    <property type="component" value="Chromosome"/>
</dbReference>
<dbReference type="InterPro" id="IPR012902">
    <property type="entry name" value="N_methyl_site"/>
</dbReference>
<dbReference type="SUPFAM" id="SSF54523">
    <property type="entry name" value="Pili subunits"/>
    <property type="match status" value="1"/>
</dbReference>
<protein>
    <recommendedName>
        <fullName evidence="2">DUF1559 domain-containing protein</fullName>
    </recommendedName>
</protein>
<dbReference type="InterPro" id="IPR027558">
    <property type="entry name" value="Pre_pil_HX9DG_C"/>
</dbReference>
<keyword evidence="4" id="KW-1185">Reference proteome</keyword>
<evidence type="ECO:0000259" key="2">
    <source>
        <dbReference type="Pfam" id="PF07596"/>
    </source>
</evidence>